<evidence type="ECO:0000313" key="1">
    <source>
        <dbReference type="EMBL" id="DAD45959.1"/>
    </source>
</evidence>
<dbReference type="AlphaFoldDB" id="A0A822ZRI7"/>
<reference evidence="1 2" key="1">
    <citation type="journal article" date="2020" name="Mol. Biol. Evol.">
        <title>Distinct Expression and Methylation Patterns for Genes with Different Fates following a Single Whole-Genome Duplication in Flowering Plants.</title>
        <authorList>
            <person name="Shi T."/>
            <person name="Rahmani R.S."/>
            <person name="Gugger P.F."/>
            <person name="Wang M."/>
            <person name="Li H."/>
            <person name="Zhang Y."/>
            <person name="Li Z."/>
            <person name="Wang Q."/>
            <person name="Van de Peer Y."/>
            <person name="Marchal K."/>
            <person name="Chen J."/>
        </authorList>
    </citation>
    <scope>NUCLEOTIDE SEQUENCE [LARGE SCALE GENOMIC DNA]</scope>
    <source>
        <tissue evidence="1">Leaf</tissue>
    </source>
</reference>
<name>A0A822ZRI7_NELNU</name>
<accession>A0A822ZRI7</accession>
<comment type="caution">
    <text evidence="1">The sequence shown here is derived from an EMBL/GenBank/DDBJ whole genome shotgun (WGS) entry which is preliminary data.</text>
</comment>
<gene>
    <name evidence="1" type="ORF">HUJ06_004190</name>
</gene>
<organism evidence="1 2">
    <name type="scientific">Nelumbo nucifera</name>
    <name type="common">Sacred lotus</name>
    <dbReference type="NCBI Taxonomy" id="4432"/>
    <lineage>
        <taxon>Eukaryota</taxon>
        <taxon>Viridiplantae</taxon>
        <taxon>Streptophyta</taxon>
        <taxon>Embryophyta</taxon>
        <taxon>Tracheophyta</taxon>
        <taxon>Spermatophyta</taxon>
        <taxon>Magnoliopsida</taxon>
        <taxon>Proteales</taxon>
        <taxon>Nelumbonaceae</taxon>
        <taxon>Nelumbo</taxon>
    </lineage>
</organism>
<dbReference type="EMBL" id="DUZY01000007">
    <property type="protein sequence ID" value="DAD45959.1"/>
    <property type="molecule type" value="Genomic_DNA"/>
</dbReference>
<evidence type="ECO:0000313" key="2">
    <source>
        <dbReference type="Proteomes" id="UP000607653"/>
    </source>
</evidence>
<sequence length="44" mass="5066">MVIVCVSELKGRDRQHRVDSSQPHISDPPPIFQGYFLGETLIIW</sequence>
<protein>
    <submittedName>
        <fullName evidence="1">Uncharacterized protein</fullName>
    </submittedName>
</protein>
<keyword evidence="2" id="KW-1185">Reference proteome</keyword>
<dbReference type="Proteomes" id="UP000607653">
    <property type="component" value="Unassembled WGS sequence"/>
</dbReference>
<proteinExistence type="predicted"/>